<accession>A0AC34GX18</accession>
<evidence type="ECO:0000313" key="1">
    <source>
        <dbReference type="Proteomes" id="UP000887579"/>
    </source>
</evidence>
<proteinExistence type="predicted"/>
<evidence type="ECO:0000313" key="2">
    <source>
        <dbReference type="WBParaSite" id="ES5_v2.g9085.t1"/>
    </source>
</evidence>
<protein>
    <submittedName>
        <fullName evidence="2">Peptidase M3A/M3B catalytic domain-containing protein</fullName>
    </submittedName>
</protein>
<sequence length="776" mass="89677">MKLLTTGISRVAHIRSVCNLSKTRGFPLLTSNYDKLNIKPRRGILFKMGNQPPANIVGYYVVFPVIPDETVENNTFLANIAQNGDWPTLNSSSPKEMYEGTVRSLMEYGATVMEHLEHLEQNKPEQFTFDNVLDPLLSEEYDVDYAFNTLLVKMLTDWSECSNKSFDADFHHIKVMSARDRMEKLGNPAFQLALKDLYQSDSLDSWKKRIIEWYLLEIRASGMDKTDEKERRVIGSWSRFIDEYRSKYLTNILSTNDQHVFPVSERGSLKDAPPHILKTLAVDKNNYADGPWRGLMTPSSILPFLQYCNNRQLRATAWERWVSKASFEHDFYNNSINIEEIRHNNDGLAKALGFPSVAEHRLANKMAGSVDNVRKLLNPFTRRIRPVFIDRMEAWSSYAAAKELITSELQPFDLYYICRREAEHHFDVNSLDLMNHFPFWPTFENLTQILSHLFGLKFQDISDSNLERCHPSVRIYSVADTHTNEHLGRIYIDPFERANKRCSWTTLLGRTSNSIRNLDKIVYLIGGANEPDANGNSFLHYTQLQQLLFHTGRAVQLLCSRSPYRDIAIPQSPMYASDWDAVDVFPVFTQFFVNKPNLLAALSSPHAQTGATLTEEAANCASLAVSRASLWETYRVLFWSDYDLSIYEMEDRKKKFWLDLYRELYKEYFPFKLERTNYQPCSFTPVFGIQPFMSMYYRKLWAEMLALDVHETFNDEGNEQVTGERFKTVILNQGAGDLQSELYRRFQGRDPSVGAICDFYDPPASLQTEEEQSSAA</sequence>
<reference evidence="2" key="1">
    <citation type="submission" date="2022-11" db="UniProtKB">
        <authorList>
            <consortium name="WormBaseParasite"/>
        </authorList>
    </citation>
    <scope>IDENTIFICATION</scope>
</reference>
<name>A0AC34GX18_9BILA</name>
<organism evidence="1 2">
    <name type="scientific">Panagrolaimus sp. ES5</name>
    <dbReference type="NCBI Taxonomy" id="591445"/>
    <lineage>
        <taxon>Eukaryota</taxon>
        <taxon>Metazoa</taxon>
        <taxon>Ecdysozoa</taxon>
        <taxon>Nematoda</taxon>
        <taxon>Chromadorea</taxon>
        <taxon>Rhabditida</taxon>
        <taxon>Tylenchina</taxon>
        <taxon>Panagrolaimomorpha</taxon>
        <taxon>Panagrolaimoidea</taxon>
        <taxon>Panagrolaimidae</taxon>
        <taxon>Panagrolaimus</taxon>
    </lineage>
</organism>
<dbReference type="WBParaSite" id="ES5_v2.g9085.t1">
    <property type="protein sequence ID" value="ES5_v2.g9085.t1"/>
    <property type="gene ID" value="ES5_v2.g9085"/>
</dbReference>
<dbReference type="Proteomes" id="UP000887579">
    <property type="component" value="Unplaced"/>
</dbReference>